<comment type="caution">
    <text evidence="1">The sequence shown here is derived from an EMBL/GenBank/DDBJ whole genome shotgun (WGS) entry which is preliminary data.</text>
</comment>
<evidence type="ECO:0000313" key="2">
    <source>
        <dbReference type="Proteomes" id="UP001054837"/>
    </source>
</evidence>
<gene>
    <name evidence="1" type="ORF">CDAR_80731</name>
</gene>
<dbReference type="AlphaFoldDB" id="A0AAV4R9B6"/>
<dbReference type="EMBL" id="BPLQ01005747">
    <property type="protein sequence ID" value="GIY16916.1"/>
    <property type="molecule type" value="Genomic_DNA"/>
</dbReference>
<dbReference type="Proteomes" id="UP001054837">
    <property type="component" value="Unassembled WGS sequence"/>
</dbReference>
<proteinExistence type="predicted"/>
<reference evidence="1 2" key="1">
    <citation type="submission" date="2021-06" db="EMBL/GenBank/DDBJ databases">
        <title>Caerostris darwini draft genome.</title>
        <authorList>
            <person name="Kono N."/>
            <person name="Arakawa K."/>
        </authorList>
    </citation>
    <scope>NUCLEOTIDE SEQUENCE [LARGE SCALE GENOMIC DNA]</scope>
</reference>
<name>A0AAV4R9B6_9ARAC</name>
<protein>
    <submittedName>
        <fullName evidence="1">Uncharacterized protein</fullName>
    </submittedName>
</protein>
<keyword evidence="2" id="KW-1185">Reference proteome</keyword>
<organism evidence="1 2">
    <name type="scientific">Caerostris darwini</name>
    <dbReference type="NCBI Taxonomy" id="1538125"/>
    <lineage>
        <taxon>Eukaryota</taxon>
        <taxon>Metazoa</taxon>
        <taxon>Ecdysozoa</taxon>
        <taxon>Arthropoda</taxon>
        <taxon>Chelicerata</taxon>
        <taxon>Arachnida</taxon>
        <taxon>Araneae</taxon>
        <taxon>Araneomorphae</taxon>
        <taxon>Entelegynae</taxon>
        <taxon>Araneoidea</taxon>
        <taxon>Araneidae</taxon>
        <taxon>Caerostris</taxon>
    </lineage>
</organism>
<evidence type="ECO:0000313" key="1">
    <source>
        <dbReference type="EMBL" id="GIY16916.1"/>
    </source>
</evidence>
<sequence length="104" mass="11903">MAQNVNEESLCHIDFQCEELAIIKEKRLDSLARENPISNSLTAELDKPPAYEKEEGLCHIDFQCEELAIIKEKRLDSLAWENPISNSLTAELDKPPAYEKVIKF</sequence>
<accession>A0AAV4R9B6</accession>